<reference evidence="2" key="1">
    <citation type="submission" date="2020-01" db="EMBL/GenBank/DDBJ databases">
        <title>Genome sequence of Kobresia littledalei, the first chromosome-level genome in the family Cyperaceae.</title>
        <authorList>
            <person name="Qu G."/>
        </authorList>
    </citation>
    <scope>NUCLEOTIDE SEQUENCE</scope>
    <source>
        <strain evidence="2">C.B.Clarke</strain>
        <tissue evidence="2">Leaf</tissue>
    </source>
</reference>
<keyword evidence="3" id="KW-1185">Reference proteome</keyword>
<sequence length="465" mass="50677">MKDLDALDKELDVQEKIDVEAEGARKAIAAGGAAPISVRKPRNNDAVLTEASMDDAKVMNDNEDEVLELKECLAANNIENLSPDHTEMAAEPSAGQAKQIAIEAPEQREKRKRGRKPAAKTNEKECLAASNLENLSPDHTEMEADSSADQAKQIPIEAPKPQEKKRRGRKPAAKTNEKESLAAYNLENISADHTESSAGQAKQIPVEAPQPQEKKRRGRQPATKTNEKERLAASNLENLSPDHTEMESESSAGQGKQIPIEAPEPQEKKKGRRKPAAKTNEKECLAASNLENHSPDHTEMEAESSAGQAKQIPIEAPEPQEKKRRVRKPAAKTNEKESLAASNLENLSPDHTEMEAESSAGQAKQIPIEEPQPPEKKKRVRKTAVETNAKPKAAAAGRKRGPALQKANATNTAKEMASPVKKKRRGEEGSSGDMDEAEEVAVIAPRERPRRGNGKKAVYVESDSE</sequence>
<proteinExistence type="predicted"/>
<evidence type="ECO:0000313" key="2">
    <source>
        <dbReference type="EMBL" id="KAF3335935.1"/>
    </source>
</evidence>
<evidence type="ECO:0000313" key="3">
    <source>
        <dbReference type="Proteomes" id="UP000623129"/>
    </source>
</evidence>
<feature type="compositionally biased region" description="Basic residues" evidence="1">
    <location>
        <begin position="163"/>
        <end position="172"/>
    </location>
</feature>
<name>A0A833QZR6_9POAL</name>
<feature type="region of interest" description="Disordered" evidence="1">
    <location>
        <begin position="85"/>
        <end position="465"/>
    </location>
</feature>
<protein>
    <submittedName>
        <fullName evidence="2">Uncharacterized protein</fullName>
    </submittedName>
</protein>
<dbReference type="AlphaFoldDB" id="A0A833QZR6"/>
<comment type="caution">
    <text evidence="2">The sequence shown here is derived from an EMBL/GenBank/DDBJ whole genome shotgun (WGS) entry which is preliminary data.</text>
</comment>
<dbReference type="Proteomes" id="UP000623129">
    <property type="component" value="Unassembled WGS sequence"/>
</dbReference>
<organism evidence="2 3">
    <name type="scientific">Carex littledalei</name>
    <dbReference type="NCBI Taxonomy" id="544730"/>
    <lineage>
        <taxon>Eukaryota</taxon>
        <taxon>Viridiplantae</taxon>
        <taxon>Streptophyta</taxon>
        <taxon>Embryophyta</taxon>
        <taxon>Tracheophyta</taxon>
        <taxon>Spermatophyta</taxon>
        <taxon>Magnoliopsida</taxon>
        <taxon>Liliopsida</taxon>
        <taxon>Poales</taxon>
        <taxon>Cyperaceae</taxon>
        <taxon>Cyperoideae</taxon>
        <taxon>Cariceae</taxon>
        <taxon>Carex</taxon>
        <taxon>Carex subgen. Euthyceras</taxon>
    </lineage>
</organism>
<evidence type="ECO:0000256" key="1">
    <source>
        <dbReference type="SAM" id="MobiDB-lite"/>
    </source>
</evidence>
<dbReference type="EMBL" id="SWLB01000008">
    <property type="protein sequence ID" value="KAF3335935.1"/>
    <property type="molecule type" value="Genomic_DNA"/>
</dbReference>
<gene>
    <name evidence="2" type="ORF">FCM35_KLT20442</name>
</gene>
<accession>A0A833QZR6</accession>